<dbReference type="EMBL" id="CM056742">
    <property type="protein sequence ID" value="KAJ8677317.1"/>
    <property type="molecule type" value="Genomic_DNA"/>
</dbReference>
<comment type="caution">
    <text evidence="1">The sequence shown here is derived from an EMBL/GenBank/DDBJ whole genome shotgun (WGS) entry which is preliminary data.</text>
</comment>
<evidence type="ECO:0000313" key="2">
    <source>
        <dbReference type="Proteomes" id="UP001239111"/>
    </source>
</evidence>
<reference evidence="1" key="1">
    <citation type="submission" date="2023-04" db="EMBL/GenBank/DDBJ databases">
        <title>A chromosome-level genome assembly of the parasitoid wasp Eretmocerus hayati.</title>
        <authorList>
            <person name="Zhong Y."/>
            <person name="Liu S."/>
            <person name="Liu Y."/>
        </authorList>
    </citation>
    <scope>NUCLEOTIDE SEQUENCE</scope>
    <source>
        <strain evidence="1">ZJU_SS_LIU_2023</strain>
    </source>
</reference>
<proteinExistence type="predicted"/>
<sequence>MSSSQKSTRTKLSGAASRKRKLERDEHLERVKKSMCIEKYTIPCKKDDNQEERLPTITDVEMVSTLEIDGNPTGISESNQETVENSRVQITLDSHATTQDNAPHTLKACESTVNGDIRQETVDLSDIGLWPEQFDRSTIDHLILTGPTRVLLSEYPQDKEGRHFSNDYYVRKLRNGKETSGRRCDWKHVVEALRCHEDSTSHQTQYATWLESEIRMMTGRTIDKMELDMIRKESMRWRNVLERLIYFALYLAENNLAFRGSSGKLFTLHNRNFLGLAQMVGKFDPVMDQHLTLAMAGDISDHYCGKNIQNEIIHLIANKVNSVNVSKAKLAGFYGVIADCTADIGGREQLSITARIVDISGDEVEIKEIFLGSYTITDSTVHHLFRGYPRYGDDIKLLVSAILTEYSKWLHAISNP</sequence>
<name>A0ACC2P1R5_9HYME</name>
<protein>
    <submittedName>
        <fullName evidence="1">Uncharacterized protein</fullName>
    </submittedName>
</protein>
<organism evidence="1 2">
    <name type="scientific">Eretmocerus hayati</name>
    <dbReference type="NCBI Taxonomy" id="131215"/>
    <lineage>
        <taxon>Eukaryota</taxon>
        <taxon>Metazoa</taxon>
        <taxon>Ecdysozoa</taxon>
        <taxon>Arthropoda</taxon>
        <taxon>Hexapoda</taxon>
        <taxon>Insecta</taxon>
        <taxon>Pterygota</taxon>
        <taxon>Neoptera</taxon>
        <taxon>Endopterygota</taxon>
        <taxon>Hymenoptera</taxon>
        <taxon>Apocrita</taxon>
        <taxon>Proctotrupomorpha</taxon>
        <taxon>Chalcidoidea</taxon>
        <taxon>Aphelinidae</taxon>
        <taxon>Aphelininae</taxon>
        <taxon>Eretmocerus</taxon>
    </lineage>
</organism>
<accession>A0ACC2P1R5</accession>
<gene>
    <name evidence="1" type="ORF">QAD02_013104</name>
</gene>
<dbReference type="Proteomes" id="UP001239111">
    <property type="component" value="Chromosome 2"/>
</dbReference>
<keyword evidence="2" id="KW-1185">Reference proteome</keyword>
<evidence type="ECO:0000313" key="1">
    <source>
        <dbReference type="EMBL" id="KAJ8677317.1"/>
    </source>
</evidence>